<protein>
    <recommendedName>
        <fullName evidence="3">Lipoprotein</fullName>
    </recommendedName>
</protein>
<evidence type="ECO:0000313" key="2">
    <source>
        <dbReference type="Proteomes" id="UP001304534"/>
    </source>
</evidence>
<name>A0ABZ0DB60_9XANT</name>
<keyword evidence="2" id="KW-1185">Reference proteome</keyword>
<proteinExistence type="predicted"/>
<dbReference type="EMBL" id="CP103840">
    <property type="protein sequence ID" value="WOB24950.1"/>
    <property type="molecule type" value="Genomic_DNA"/>
</dbReference>
<accession>A0ABZ0DB60</accession>
<dbReference type="GeneID" id="95585064"/>
<organism evidence="1 2">
    <name type="scientific">Xanthomonas dyei</name>
    <dbReference type="NCBI Taxonomy" id="743699"/>
    <lineage>
        <taxon>Bacteria</taxon>
        <taxon>Pseudomonadati</taxon>
        <taxon>Pseudomonadota</taxon>
        <taxon>Gammaproteobacteria</taxon>
        <taxon>Lysobacterales</taxon>
        <taxon>Lysobacteraceae</taxon>
        <taxon>Xanthomonas</taxon>
    </lineage>
</organism>
<evidence type="ECO:0008006" key="3">
    <source>
        <dbReference type="Google" id="ProtNLM"/>
    </source>
</evidence>
<dbReference type="RefSeq" id="WP_228325169.1">
    <property type="nucleotide sequence ID" value="NZ_CP103837.1"/>
</dbReference>
<sequence length="278" mass="30726">MNAVIVKKFSYYLSLRCVDILVGPKMPSKRKILYLLASVAVLLGACESEAPSQKISANFQERKTEAQQREVRSMPQVDELQGLRQMTPLHQVVSLLVNQDNVPWSSFDGANKVRWREASPQPNPDSNSPENLRFREGTLLLDGFGMVDVPDGNQGAEAGVKKVNEGESGITLNGDSRNVHSIAVKKFYVSPEYADVVKRQLPPAASLRLIAGDCAADVGEDIPDTQTKFFEVVLDGHQLFLEAYVDDGEGSRGPGYTTFLFTKEKPVKRIEKLQCKAL</sequence>
<reference evidence="1 2" key="1">
    <citation type="submission" date="2022-08" db="EMBL/GenBank/DDBJ databases">
        <title>Whole genome sequencing-based tracing of a 2022 introduction and outbreak of Xanthomonas hortorum pv. pelargonii.</title>
        <authorList>
            <person name="Iruegas-Bocardo F."/>
            <person name="Weisberg A.K."/>
            <person name="Riutta E.R."/>
            <person name="Kilday K."/>
            <person name="Bonkowski J.C."/>
            <person name="Creswell T."/>
            <person name="Daughtrey M.L."/>
            <person name="Rane K."/>
            <person name="Grunwald N.J."/>
            <person name="Chang J.H."/>
            <person name="Putnam M.L."/>
        </authorList>
    </citation>
    <scope>NUCLEOTIDE SEQUENCE [LARGE SCALE GENOMIC DNA]</scope>
    <source>
        <strain evidence="1 2">22-325</strain>
    </source>
</reference>
<gene>
    <name evidence="1" type="ORF">NYR99_14280</name>
</gene>
<dbReference type="Proteomes" id="UP001304534">
    <property type="component" value="Chromosome"/>
</dbReference>
<evidence type="ECO:0000313" key="1">
    <source>
        <dbReference type="EMBL" id="WOB24950.1"/>
    </source>
</evidence>